<comment type="catalytic activity">
    <reaction evidence="1 7">
        <text>Cleavage of hydrophobic, N-terminal signal or leader sequences from secreted and periplasmic proteins.</text>
        <dbReference type="EC" id="3.4.21.89"/>
    </reaction>
</comment>
<evidence type="ECO:0000256" key="5">
    <source>
        <dbReference type="ARBA" id="ARBA00022801"/>
    </source>
</evidence>
<evidence type="ECO:0000256" key="7">
    <source>
        <dbReference type="RuleBase" id="RU362042"/>
    </source>
</evidence>
<dbReference type="Pfam" id="PF10502">
    <property type="entry name" value="Peptidase_S26"/>
    <property type="match status" value="1"/>
</dbReference>
<organism evidence="9 10">
    <name type="scientific">Gemmatimonas groenlandica</name>
    <dbReference type="NCBI Taxonomy" id="2732249"/>
    <lineage>
        <taxon>Bacteria</taxon>
        <taxon>Pseudomonadati</taxon>
        <taxon>Gemmatimonadota</taxon>
        <taxon>Gemmatimonadia</taxon>
        <taxon>Gemmatimonadales</taxon>
        <taxon>Gemmatimonadaceae</taxon>
        <taxon>Gemmatimonas</taxon>
    </lineage>
</organism>
<dbReference type="CDD" id="cd06530">
    <property type="entry name" value="S26_SPase_I"/>
    <property type="match status" value="1"/>
</dbReference>
<dbReference type="PROSITE" id="PS00761">
    <property type="entry name" value="SPASE_I_3"/>
    <property type="match status" value="1"/>
</dbReference>
<dbReference type="NCBIfam" id="TIGR02227">
    <property type="entry name" value="sigpep_I_bact"/>
    <property type="match status" value="1"/>
</dbReference>
<dbReference type="GO" id="GO:0009003">
    <property type="term" value="F:signal peptidase activity"/>
    <property type="evidence" value="ECO:0007669"/>
    <property type="project" value="UniProtKB-EC"/>
</dbReference>
<dbReference type="AlphaFoldDB" id="A0A6M4INP1"/>
<feature type="active site" evidence="6">
    <location>
        <position position="115"/>
    </location>
</feature>
<dbReference type="PRINTS" id="PR00727">
    <property type="entry name" value="LEADERPTASE"/>
</dbReference>
<dbReference type="InterPro" id="IPR019758">
    <property type="entry name" value="Pept_S26A_signal_pept_1_CS"/>
</dbReference>
<feature type="active site" evidence="6">
    <location>
        <position position="60"/>
    </location>
</feature>
<evidence type="ECO:0000256" key="4">
    <source>
        <dbReference type="ARBA" id="ARBA00019232"/>
    </source>
</evidence>
<dbReference type="RefSeq" id="WP_171224980.1">
    <property type="nucleotide sequence ID" value="NZ_CP053085.1"/>
</dbReference>
<feature type="domain" description="Peptidase S26" evidence="8">
    <location>
        <begin position="29"/>
        <end position="229"/>
    </location>
</feature>
<dbReference type="InterPro" id="IPR000223">
    <property type="entry name" value="Pept_S26A_signal_pept_1"/>
</dbReference>
<name>A0A6M4INP1_9BACT</name>
<dbReference type="EC" id="3.4.21.89" evidence="3 7"/>
<dbReference type="Proteomes" id="UP000500938">
    <property type="component" value="Chromosome"/>
</dbReference>
<dbReference type="InterPro" id="IPR019757">
    <property type="entry name" value="Pept_S26A_signal_pept_1_Lys-AS"/>
</dbReference>
<dbReference type="GO" id="GO:0006465">
    <property type="term" value="P:signal peptide processing"/>
    <property type="evidence" value="ECO:0007669"/>
    <property type="project" value="InterPro"/>
</dbReference>
<comment type="similarity">
    <text evidence="2 7">Belongs to the peptidase S26 family.</text>
</comment>
<dbReference type="InterPro" id="IPR019533">
    <property type="entry name" value="Peptidase_S26"/>
</dbReference>
<reference evidence="9 10" key="1">
    <citation type="submission" date="2020-05" db="EMBL/GenBank/DDBJ databases">
        <title>Complete genome sequence of Gemmatimonas greenlandica TET16.</title>
        <authorList>
            <person name="Zeng Y."/>
        </authorList>
    </citation>
    <scope>NUCLEOTIDE SEQUENCE [LARGE SCALE GENOMIC DNA]</scope>
    <source>
        <strain evidence="9 10">TET16</strain>
    </source>
</reference>
<dbReference type="KEGG" id="ggr:HKW67_08530"/>
<keyword evidence="7" id="KW-0645">Protease</keyword>
<evidence type="ECO:0000256" key="3">
    <source>
        <dbReference type="ARBA" id="ARBA00013208"/>
    </source>
</evidence>
<sequence>MAPNKDHRANALRAANGRSRRRALSFGWLWEWAKVLPPAVLLFLVLRTFVVEAYKIPSGSMERTLLVGDFLLVNKWLYGAEVPYTHRRLPAVRAPQIGDILVFEWPTDPTKNFVKRLVGRPGDTLSMQGGALLRNGVPVRERYVSHTEPDVDPMTDEFRWQRGYLTNTAAAAEAGMPPIYRPSRDNWGPIVVPPKHLFVLGDNRDNSLDSRYWGFVPDSLLRGTPWIVYYSFTPDSAARVPWLTGIRWGRLGALVR</sequence>
<evidence type="ECO:0000256" key="6">
    <source>
        <dbReference type="PIRSR" id="PIRSR600223-1"/>
    </source>
</evidence>
<protein>
    <recommendedName>
        <fullName evidence="4 7">Signal peptidase I</fullName>
        <ecNumber evidence="3 7">3.4.21.89</ecNumber>
    </recommendedName>
</protein>
<evidence type="ECO:0000256" key="1">
    <source>
        <dbReference type="ARBA" id="ARBA00000677"/>
    </source>
</evidence>
<proteinExistence type="inferred from homology"/>
<dbReference type="PROSITE" id="PS00760">
    <property type="entry name" value="SPASE_I_2"/>
    <property type="match status" value="1"/>
</dbReference>
<dbReference type="EMBL" id="CP053085">
    <property type="protein sequence ID" value="QJR35548.1"/>
    <property type="molecule type" value="Genomic_DNA"/>
</dbReference>
<dbReference type="GO" id="GO:0016020">
    <property type="term" value="C:membrane"/>
    <property type="evidence" value="ECO:0007669"/>
    <property type="project" value="UniProtKB-SubCell"/>
</dbReference>
<dbReference type="PANTHER" id="PTHR43390:SF1">
    <property type="entry name" value="CHLOROPLAST PROCESSING PEPTIDASE"/>
    <property type="match status" value="1"/>
</dbReference>
<evidence type="ECO:0000313" key="9">
    <source>
        <dbReference type="EMBL" id="QJR35548.1"/>
    </source>
</evidence>
<accession>A0A6M4INP1</accession>
<evidence type="ECO:0000256" key="2">
    <source>
        <dbReference type="ARBA" id="ARBA00009370"/>
    </source>
</evidence>
<keyword evidence="10" id="KW-1185">Reference proteome</keyword>
<evidence type="ECO:0000259" key="8">
    <source>
        <dbReference type="Pfam" id="PF10502"/>
    </source>
</evidence>
<dbReference type="Gene3D" id="2.10.109.10">
    <property type="entry name" value="Umud Fragment, subunit A"/>
    <property type="match status" value="1"/>
</dbReference>
<gene>
    <name evidence="9" type="primary">lepB</name>
    <name evidence="9" type="ORF">HKW67_08530</name>
</gene>
<dbReference type="SUPFAM" id="SSF51306">
    <property type="entry name" value="LexA/Signal peptidase"/>
    <property type="match status" value="1"/>
</dbReference>
<dbReference type="PANTHER" id="PTHR43390">
    <property type="entry name" value="SIGNAL PEPTIDASE I"/>
    <property type="match status" value="1"/>
</dbReference>
<evidence type="ECO:0000313" key="10">
    <source>
        <dbReference type="Proteomes" id="UP000500938"/>
    </source>
</evidence>
<comment type="subcellular location">
    <subcellularLocation>
        <location evidence="7">Membrane</location>
        <topology evidence="7">Single-pass type II membrane protein</topology>
    </subcellularLocation>
</comment>
<dbReference type="GO" id="GO:0004252">
    <property type="term" value="F:serine-type endopeptidase activity"/>
    <property type="evidence" value="ECO:0007669"/>
    <property type="project" value="InterPro"/>
</dbReference>
<keyword evidence="5 7" id="KW-0378">Hydrolase</keyword>
<dbReference type="InterPro" id="IPR036286">
    <property type="entry name" value="LexA/Signal_pep-like_sf"/>
</dbReference>